<evidence type="ECO:0000313" key="4">
    <source>
        <dbReference type="Proteomes" id="UP001479606"/>
    </source>
</evidence>
<dbReference type="RefSeq" id="WP_342296686.1">
    <property type="nucleotide sequence ID" value="NZ_JBCEVZ010000010.1"/>
</dbReference>
<dbReference type="PANTHER" id="PTHR46268:SF27">
    <property type="entry name" value="UNIVERSAL STRESS PROTEIN RV2623"/>
    <property type="match status" value="1"/>
</dbReference>
<name>A0ABU9LV28_9BACT</name>
<reference evidence="3 4" key="1">
    <citation type="journal article" date="2018" name="Arch. Microbiol.">
        <title>Hymenobacter segetis sp. nov., isolated from soil.</title>
        <authorList>
            <person name="Ten L.N."/>
            <person name="Lim S.J."/>
            <person name="Kim B.O."/>
            <person name="Kang I.K."/>
            <person name="Jung H.Y."/>
        </authorList>
    </citation>
    <scope>NUCLEOTIDE SEQUENCE [LARGE SCALE GENOMIC DNA]</scope>
    <source>
        <strain evidence="3 4">S7-3-11</strain>
    </source>
</reference>
<comment type="similarity">
    <text evidence="1">Belongs to the universal stress protein A family.</text>
</comment>
<accession>A0ABU9LV28</accession>
<sequence length="272" mass="29707">MNHSPALVVLTDFFAVSNRTLSYAAGLAVPLHAHLVLLHVRRDGLLAPAEYSHHSTSTERQTARQLKHLAAGQEVPTEVDISEDFLPEAVEDVVRRHHPLLLVLGRPGSATMPAEIVTNAAMDLLRHAPFPLLVVPTVGWDVLPPRRLLLAVDGQSFKLPETRHLLTRLLQANQGTLDVVHVATDDAPASPDVMASIYQHGMLKEVDAHRVHRVRQPTVVGGVLQQAGDMEADMLVVVARRHSLLGGLFHRSVTAQLIQESPIPVLVLPAEE</sequence>
<comment type="caution">
    <text evidence="3">The sequence shown here is derived from an EMBL/GenBank/DDBJ whole genome shotgun (WGS) entry which is preliminary data.</text>
</comment>
<organism evidence="3 4">
    <name type="scientific">Hymenobacter segetis</name>
    <dbReference type="NCBI Taxonomy" id="2025509"/>
    <lineage>
        <taxon>Bacteria</taxon>
        <taxon>Pseudomonadati</taxon>
        <taxon>Bacteroidota</taxon>
        <taxon>Cytophagia</taxon>
        <taxon>Cytophagales</taxon>
        <taxon>Hymenobacteraceae</taxon>
        <taxon>Hymenobacter</taxon>
    </lineage>
</organism>
<dbReference type="CDD" id="cd00293">
    <property type="entry name" value="USP-like"/>
    <property type="match status" value="2"/>
</dbReference>
<dbReference type="Gene3D" id="3.40.50.620">
    <property type="entry name" value="HUPs"/>
    <property type="match status" value="2"/>
</dbReference>
<dbReference type="InterPro" id="IPR006016">
    <property type="entry name" value="UspA"/>
</dbReference>
<feature type="domain" description="UspA" evidence="2">
    <location>
        <begin position="146"/>
        <end position="269"/>
    </location>
</feature>
<proteinExistence type="inferred from homology"/>
<dbReference type="PANTHER" id="PTHR46268">
    <property type="entry name" value="STRESS RESPONSE PROTEIN NHAX"/>
    <property type="match status" value="1"/>
</dbReference>
<evidence type="ECO:0000259" key="2">
    <source>
        <dbReference type="Pfam" id="PF00582"/>
    </source>
</evidence>
<dbReference type="Pfam" id="PF00582">
    <property type="entry name" value="Usp"/>
    <property type="match status" value="2"/>
</dbReference>
<keyword evidence="4" id="KW-1185">Reference proteome</keyword>
<evidence type="ECO:0000313" key="3">
    <source>
        <dbReference type="EMBL" id="MEL5993818.1"/>
    </source>
</evidence>
<protein>
    <submittedName>
        <fullName evidence="3">Universal stress protein</fullName>
    </submittedName>
</protein>
<dbReference type="InterPro" id="IPR014729">
    <property type="entry name" value="Rossmann-like_a/b/a_fold"/>
</dbReference>
<dbReference type="EMBL" id="JBCEVZ010000010">
    <property type="protein sequence ID" value="MEL5993818.1"/>
    <property type="molecule type" value="Genomic_DNA"/>
</dbReference>
<evidence type="ECO:0000256" key="1">
    <source>
        <dbReference type="ARBA" id="ARBA00008791"/>
    </source>
</evidence>
<feature type="domain" description="UspA" evidence="2">
    <location>
        <begin position="8"/>
        <end position="136"/>
    </location>
</feature>
<gene>
    <name evidence="3" type="ORF">AAFH49_06330</name>
</gene>
<dbReference type="SUPFAM" id="SSF52402">
    <property type="entry name" value="Adenine nucleotide alpha hydrolases-like"/>
    <property type="match status" value="2"/>
</dbReference>
<dbReference type="Proteomes" id="UP001479606">
    <property type="component" value="Unassembled WGS sequence"/>
</dbReference>